<dbReference type="Proteomes" id="UP000006875">
    <property type="component" value="Chromosome"/>
</dbReference>
<gene>
    <name evidence="1" type="ordered locus">Ilyop_1729</name>
</gene>
<dbReference type="KEGG" id="ipo:Ilyop_1729"/>
<organism evidence="1 2">
    <name type="scientific">Ilyobacter polytropus (strain ATCC 51220 / DSM 2926 / LMG 16218 / CuHBu1)</name>
    <dbReference type="NCBI Taxonomy" id="572544"/>
    <lineage>
        <taxon>Bacteria</taxon>
        <taxon>Fusobacteriati</taxon>
        <taxon>Fusobacteriota</taxon>
        <taxon>Fusobacteriia</taxon>
        <taxon>Fusobacteriales</taxon>
        <taxon>Fusobacteriaceae</taxon>
        <taxon>Ilyobacter</taxon>
    </lineage>
</organism>
<sequence>MSKGGARLGAGRKPKEEVLKVANFRLSMEDLKVLDKKGIGKNSSDKLRYLLTKFKSEKINMVKRRKAYKLEKFSSLEEADAVFKKLAGKWKSLNKTKFLLESSLKNDMRMKYEIKNRKMIENLENFDELKKFDWFLQNIDFQWNESEVLRVDIFLKKNDYLVILPVTREGSEFIIKCKNEVLEESVDELGYISLAEEDVLAYFYENLQELIFKKVCSFNSDENLFNKKYSNGDIYKTLEYENVVVLELESYSKTGETTLNFIKEIVIQ</sequence>
<accession>E3HA95</accession>
<dbReference type="OrthoDB" id="9878822at2"/>
<evidence type="ECO:0000313" key="2">
    <source>
        <dbReference type="Proteomes" id="UP000006875"/>
    </source>
</evidence>
<reference evidence="1 2" key="1">
    <citation type="journal article" date="2010" name="Stand. Genomic Sci.">
        <title>Complete genome sequence of Ilyobacter polytropus type strain (CuHbu1).</title>
        <authorList>
            <person name="Sikorski J."/>
            <person name="Chertkov O."/>
            <person name="Lapidus A."/>
            <person name="Nolan M."/>
            <person name="Lucas S."/>
            <person name="Del Rio T.G."/>
            <person name="Tice H."/>
            <person name="Cheng J.F."/>
            <person name="Tapia R."/>
            <person name="Han C."/>
            <person name="Goodwin L."/>
            <person name="Pitluck S."/>
            <person name="Liolios K."/>
            <person name="Ivanova N."/>
            <person name="Mavromatis K."/>
            <person name="Mikhailova N."/>
            <person name="Pati A."/>
            <person name="Chen A."/>
            <person name="Palaniappan K."/>
            <person name="Land M."/>
            <person name="Hauser L."/>
            <person name="Chang Y.J."/>
            <person name="Jeffries C.D."/>
            <person name="Brambilla E."/>
            <person name="Yasawong M."/>
            <person name="Rohde M."/>
            <person name="Pukall R."/>
            <person name="Spring S."/>
            <person name="Goker M."/>
            <person name="Woyke T."/>
            <person name="Bristow J."/>
            <person name="Eisen J.A."/>
            <person name="Markowitz V."/>
            <person name="Hugenholtz P."/>
            <person name="Kyrpides N.C."/>
            <person name="Klenk H.P."/>
        </authorList>
    </citation>
    <scope>NUCLEOTIDE SEQUENCE [LARGE SCALE GENOMIC DNA]</scope>
    <source>
        <strain evidence="2">ATCC 51220 / DSM 2926 / LMG 16218 / CuHBu1</strain>
    </source>
</reference>
<evidence type="ECO:0000313" key="1">
    <source>
        <dbReference type="EMBL" id="ADO83500.1"/>
    </source>
</evidence>
<dbReference type="RefSeq" id="WP_013388167.1">
    <property type="nucleotide sequence ID" value="NC_014632.1"/>
</dbReference>
<dbReference type="STRING" id="572544.Ilyop_1729"/>
<dbReference type="HOGENOM" id="CLU_1037371_0_0_0"/>
<protein>
    <submittedName>
        <fullName evidence="1">Uncharacterized protein</fullName>
    </submittedName>
</protein>
<dbReference type="AlphaFoldDB" id="E3HA95"/>
<proteinExistence type="predicted"/>
<keyword evidence="2" id="KW-1185">Reference proteome</keyword>
<dbReference type="EMBL" id="CP002281">
    <property type="protein sequence ID" value="ADO83500.1"/>
    <property type="molecule type" value="Genomic_DNA"/>
</dbReference>
<name>E3HA95_ILYPC</name>